<name>A0A1T5M605_9FIRM</name>
<proteinExistence type="predicted"/>
<evidence type="ECO:0000313" key="3">
    <source>
        <dbReference type="Proteomes" id="UP000190285"/>
    </source>
</evidence>
<dbReference type="RefSeq" id="WP_170917493.1">
    <property type="nucleotide sequence ID" value="NZ_FUZT01000010.1"/>
</dbReference>
<evidence type="ECO:0000256" key="1">
    <source>
        <dbReference type="SAM" id="SignalP"/>
    </source>
</evidence>
<reference evidence="2 3" key="1">
    <citation type="submission" date="2017-02" db="EMBL/GenBank/DDBJ databases">
        <authorList>
            <person name="Peterson S.W."/>
        </authorList>
    </citation>
    <scope>NUCLEOTIDE SEQUENCE [LARGE SCALE GENOMIC DNA]</scope>
    <source>
        <strain evidence="2 3">M1</strain>
    </source>
</reference>
<dbReference type="Proteomes" id="UP000190285">
    <property type="component" value="Unassembled WGS sequence"/>
</dbReference>
<evidence type="ECO:0008006" key="4">
    <source>
        <dbReference type="Google" id="ProtNLM"/>
    </source>
</evidence>
<dbReference type="InterPro" id="IPR024485">
    <property type="entry name" value="DUF2680"/>
</dbReference>
<keyword evidence="3" id="KW-1185">Reference proteome</keyword>
<feature type="chain" id="PRO_5013387073" description="DUF2680 domain-containing protein" evidence="1">
    <location>
        <begin position="24"/>
        <end position="103"/>
    </location>
</feature>
<evidence type="ECO:0000313" key="2">
    <source>
        <dbReference type="EMBL" id="SKC83309.1"/>
    </source>
</evidence>
<dbReference type="EMBL" id="FUZT01000010">
    <property type="protein sequence ID" value="SKC83309.1"/>
    <property type="molecule type" value="Genomic_DNA"/>
</dbReference>
<gene>
    <name evidence="2" type="ORF">SAMN02194393_03876</name>
</gene>
<organism evidence="2 3">
    <name type="scientific">Maledivibacter halophilus</name>
    <dbReference type="NCBI Taxonomy" id="36842"/>
    <lineage>
        <taxon>Bacteria</taxon>
        <taxon>Bacillati</taxon>
        <taxon>Bacillota</taxon>
        <taxon>Clostridia</taxon>
        <taxon>Peptostreptococcales</taxon>
        <taxon>Caminicellaceae</taxon>
        <taxon>Maledivibacter</taxon>
    </lineage>
</organism>
<protein>
    <recommendedName>
        <fullName evidence="4">DUF2680 domain-containing protein</fullName>
    </recommendedName>
</protein>
<dbReference type="Pfam" id="PF10925">
    <property type="entry name" value="DUF2680"/>
    <property type="match status" value="1"/>
</dbReference>
<accession>A0A1T5M605</accession>
<feature type="signal peptide" evidence="1">
    <location>
        <begin position="1"/>
        <end position="23"/>
    </location>
</feature>
<keyword evidence="1" id="KW-0732">Signal</keyword>
<dbReference type="AlphaFoldDB" id="A0A1T5M605"/>
<sequence length="103" mass="11575">MKKIVMLALAAVLILSLGVIAFADSNNEVPDWYNDMIKWRKDKVEESVKSGLVTEEQAKYWNDRIDYMEKYHNENGFGFQGGCGGFGRGARRGLGGFGPGMHW</sequence>